<keyword evidence="6 7" id="KW-0472">Membrane</keyword>
<dbReference type="InterPro" id="IPR032816">
    <property type="entry name" value="VTT_dom"/>
</dbReference>
<dbReference type="PANTHER" id="PTHR42709">
    <property type="entry name" value="ALKALINE PHOSPHATASE LIKE PROTEIN"/>
    <property type="match status" value="1"/>
</dbReference>
<dbReference type="OrthoDB" id="9813426at2"/>
<feature type="transmembrane region" description="Helical" evidence="7">
    <location>
        <begin position="12"/>
        <end position="30"/>
    </location>
</feature>
<name>A0A0R1UBM9_9LACO</name>
<dbReference type="InterPro" id="IPR051311">
    <property type="entry name" value="DedA_domain"/>
</dbReference>
<evidence type="ECO:0000259" key="8">
    <source>
        <dbReference type="Pfam" id="PF09335"/>
    </source>
</evidence>
<evidence type="ECO:0000256" key="6">
    <source>
        <dbReference type="ARBA" id="ARBA00023136"/>
    </source>
</evidence>
<feature type="transmembrane region" description="Helical" evidence="7">
    <location>
        <begin position="50"/>
        <end position="72"/>
    </location>
</feature>
<dbReference type="Pfam" id="PF09335">
    <property type="entry name" value="VTT_dom"/>
    <property type="match status" value="1"/>
</dbReference>
<keyword evidence="4 7" id="KW-0812">Transmembrane</keyword>
<proteinExistence type="inferred from homology"/>
<keyword evidence="3" id="KW-1003">Cell membrane</keyword>
<comment type="similarity">
    <text evidence="2">Belongs to the DedA family.</text>
</comment>
<dbReference type="EMBL" id="AZFM01000006">
    <property type="protein sequence ID" value="KRL90806.1"/>
    <property type="molecule type" value="Genomic_DNA"/>
</dbReference>
<evidence type="ECO:0000256" key="7">
    <source>
        <dbReference type="SAM" id="Phobius"/>
    </source>
</evidence>
<dbReference type="Proteomes" id="UP000051036">
    <property type="component" value="Unassembled WGS sequence"/>
</dbReference>
<evidence type="ECO:0000256" key="2">
    <source>
        <dbReference type="ARBA" id="ARBA00010792"/>
    </source>
</evidence>
<feature type="transmembrane region" description="Helical" evidence="7">
    <location>
        <begin position="140"/>
        <end position="162"/>
    </location>
</feature>
<organism evidence="9 10">
    <name type="scientific">Lactobacillus kalixensis DSM 16043</name>
    <dbReference type="NCBI Taxonomy" id="1423763"/>
    <lineage>
        <taxon>Bacteria</taxon>
        <taxon>Bacillati</taxon>
        <taxon>Bacillota</taxon>
        <taxon>Bacilli</taxon>
        <taxon>Lactobacillales</taxon>
        <taxon>Lactobacillaceae</taxon>
        <taxon>Lactobacillus</taxon>
    </lineage>
</organism>
<evidence type="ECO:0000256" key="1">
    <source>
        <dbReference type="ARBA" id="ARBA00004651"/>
    </source>
</evidence>
<dbReference type="AlphaFoldDB" id="A0A0R1UBM9"/>
<evidence type="ECO:0000256" key="3">
    <source>
        <dbReference type="ARBA" id="ARBA00022475"/>
    </source>
</evidence>
<evidence type="ECO:0000256" key="4">
    <source>
        <dbReference type="ARBA" id="ARBA00022692"/>
    </source>
</evidence>
<gene>
    <name evidence="9" type="ORF">FC46_GL001651</name>
</gene>
<comment type="caution">
    <text evidence="9">The sequence shown here is derived from an EMBL/GenBank/DDBJ whole genome shotgun (WGS) entry which is preliminary data.</text>
</comment>
<evidence type="ECO:0000313" key="10">
    <source>
        <dbReference type="Proteomes" id="UP000051036"/>
    </source>
</evidence>
<reference evidence="9 10" key="1">
    <citation type="journal article" date="2015" name="Genome Announc.">
        <title>Expanding the biotechnology potential of lactobacilli through comparative genomics of 213 strains and associated genera.</title>
        <authorList>
            <person name="Sun Z."/>
            <person name="Harris H.M."/>
            <person name="McCann A."/>
            <person name="Guo C."/>
            <person name="Argimon S."/>
            <person name="Zhang W."/>
            <person name="Yang X."/>
            <person name="Jeffery I.B."/>
            <person name="Cooney J.C."/>
            <person name="Kagawa T.F."/>
            <person name="Liu W."/>
            <person name="Song Y."/>
            <person name="Salvetti E."/>
            <person name="Wrobel A."/>
            <person name="Rasinkangas P."/>
            <person name="Parkhill J."/>
            <person name="Rea M.C."/>
            <person name="O'Sullivan O."/>
            <person name="Ritari J."/>
            <person name="Douillard F.P."/>
            <person name="Paul Ross R."/>
            <person name="Yang R."/>
            <person name="Briner A.E."/>
            <person name="Felis G.E."/>
            <person name="de Vos W.M."/>
            <person name="Barrangou R."/>
            <person name="Klaenhammer T.R."/>
            <person name="Caufield P.W."/>
            <person name="Cui Y."/>
            <person name="Zhang H."/>
            <person name="O'Toole P.W."/>
        </authorList>
    </citation>
    <scope>NUCLEOTIDE SEQUENCE [LARGE SCALE GENOMIC DNA]</scope>
    <source>
        <strain evidence="9 10">DSM 16043</strain>
    </source>
</reference>
<evidence type="ECO:0000256" key="5">
    <source>
        <dbReference type="ARBA" id="ARBA00022989"/>
    </source>
</evidence>
<keyword evidence="5 7" id="KW-1133">Transmembrane helix</keyword>
<comment type="subcellular location">
    <subcellularLocation>
        <location evidence="1">Cell membrane</location>
        <topology evidence="1">Multi-pass membrane protein</topology>
    </subcellularLocation>
</comment>
<accession>A0A0R1UBM9</accession>
<feature type="transmembrane region" description="Helical" evidence="7">
    <location>
        <begin position="177"/>
        <end position="197"/>
    </location>
</feature>
<dbReference type="PATRIC" id="fig|1423763.3.peg.1678"/>
<dbReference type="STRING" id="1423763.FC46_GL001651"/>
<feature type="domain" description="VTT" evidence="8">
    <location>
        <begin position="30"/>
        <end position="161"/>
    </location>
</feature>
<protein>
    <submittedName>
        <fullName evidence="9">Alkaline phosphatase</fullName>
    </submittedName>
</protein>
<sequence>MIEWIFSFINDFGYIAVAILIAIENIFPPIPSEVILSFSGFLTDTTSLNVFGLIIAATIGSVIGALILYWLGTLLNESRLERLLDHSFFKKLGFKKDDVNKTIAWFNRHGVKAVFFGRFVPVIRSLISIPAGIAKTKMSIFLILTTLGSLVWNAVLISLGAYMGKKWEVIVTIFEEYSLIVAGLLLIAFIYLAFIWYKKRIKKSI</sequence>
<evidence type="ECO:0000313" key="9">
    <source>
        <dbReference type="EMBL" id="KRL90806.1"/>
    </source>
</evidence>
<dbReference type="GO" id="GO:0005886">
    <property type="term" value="C:plasma membrane"/>
    <property type="evidence" value="ECO:0007669"/>
    <property type="project" value="UniProtKB-SubCell"/>
</dbReference>
<dbReference type="RefSeq" id="WP_057797715.1">
    <property type="nucleotide sequence ID" value="NZ_AZFM01000006.1"/>
</dbReference>
<dbReference type="PANTHER" id="PTHR42709:SF6">
    <property type="entry name" value="UNDECAPRENYL PHOSPHATE TRANSPORTER A"/>
    <property type="match status" value="1"/>
</dbReference>
<keyword evidence="10" id="KW-1185">Reference proteome</keyword>